<evidence type="ECO:0000313" key="2">
    <source>
        <dbReference type="EMBL" id="OGY18282.1"/>
    </source>
</evidence>
<dbReference type="PIRSF" id="PIRSF018297">
    <property type="entry name" value="Doc"/>
    <property type="match status" value="1"/>
</dbReference>
<dbReference type="Pfam" id="PF02661">
    <property type="entry name" value="Fic"/>
    <property type="match status" value="1"/>
</dbReference>
<dbReference type="Gene3D" id="1.20.120.1870">
    <property type="entry name" value="Fic/DOC protein, Fido domain"/>
    <property type="match status" value="1"/>
</dbReference>
<evidence type="ECO:0000259" key="1">
    <source>
        <dbReference type="PROSITE" id="PS51459"/>
    </source>
</evidence>
<dbReference type="NCBIfam" id="TIGR01550">
    <property type="entry name" value="DOC_P1"/>
    <property type="match status" value="1"/>
</dbReference>
<protein>
    <recommendedName>
        <fullName evidence="1">Fido domain-containing protein</fullName>
    </recommendedName>
</protein>
<dbReference type="InterPro" id="IPR036597">
    <property type="entry name" value="Fido-like_dom_sf"/>
</dbReference>
<evidence type="ECO:0000313" key="3">
    <source>
        <dbReference type="Proteomes" id="UP000179233"/>
    </source>
</evidence>
<gene>
    <name evidence="2" type="ORF">A2786_02050</name>
</gene>
<organism evidence="2 3">
    <name type="scientific">Candidatus Chisholmbacteria bacterium RIFCSPHIGHO2_01_FULL_52_32</name>
    <dbReference type="NCBI Taxonomy" id="1797591"/>
    <lineage>
        <taxon>Bacteria</taxon>
        <taxon>Candidatus Chisholmiibacteriota</taxon>
    </lineage>
</organism>
<sequence length="141" mass="15735">MDQSPLFLTLEQVLAIHDDQIERYGGSHGVRDLSLLLSAIARPQATFGGEDLYPHIFLKAAVLMQGIILNHPFVDGNKRTGVVSAARFLFVNGYQFHASGAALIQMALKVEAKTISPEELVGWLQKNSRKMRRRYLTVNQT</sequence>
<dbReference type="PANTHER" id="PTHR39426:SF1">
    <property type="entry name" value="HOMOLOGY TO DEATH-ON-CURING PROTEIN OF PHAGE P1"/>
    <property type="match status" value="1"/>
</dbReference>
<dbReference type="InterPro" id="IPR003812">
    <property type="entry name" value="Fido"/>
</dbReference>
<dbReference type="SUPFAM" id="SSF140931">
    <property type="entry name" value="Fic-like"/>
    <property type="match status" value="1"/>
</dbReference>
<dbReference type="Proteomes" id="UP000179233">
    <property type="component" value="Unassembled WGS sequence"/>
</dbReference>
<dbReference type="PROSITE" id="PS51459">
    <property type="entry name" value="FIDO"/>
    <property type="match status" value="1"/>
</dbReference>
<dbReference type="PANTHER" id="PTHR39426">
    <property type="entry name" value="HOMOLOGY TO DEATH-ON-CURING PROTEIN OF PHAGE P1"/>
    <property type="match status" value="1"/>
</dbReference>
<reference evidence="2 3" key="1">
    <citation type="journal article" date="2016" name="Nat. Commun.">
        <title>Thousands of microbial genomes shed light on interconnected biogeochemical processes in an aquifer system.</title>
        <authorList>
            <person name="Anantharaman K."/>
            <person name="Brown C.T."/>
            <person name="Hug L.A."/>
            <person name="Sharon I."/>
            <person name="Castelle C.J."/>
            <person name="Probst A.J."/>
            <person name="Thomas B.C."/>
            <person name="Singh A."/>
            <person name="Wilkins M.J."/>
            <person name="Karaoz U."/>
            <person name="Brodie E.L."/>
            <person name="Williams K.H."/>
            <person name="Hubbard S.S."/>
            <person name="Banfield J.F."/>
        </authorList>
    </citation>
    <scope>NUCLEOTIDE SEQUENCE [LARGE SCALE GENOMIC DNA]</scope>
</reference>
<proteinExistence type="predicted"/>
<dbReference type="EMBL" id="MHCJ01000003">
    <property type="protein sequence ID" value="OGY18282.1"/>
    <property type="molecule type" value="Genomic_DNA"/>
</dbReference>
<name>A0A1G1VSB3_9BACT</name>
<dbReference type="InterPro" id="IPR053737">
    <property type="entry name" value="Type_II_TA_Toxin"/>
</dbReference>
<comment type="caution">
    <text evidence="2">The sequence shown here is derived from an EMBL/GenBank/DDBJ whole genome shotgun (WGS) entry which is preliminary data.</text>
</comment>
<feature type="domain" description="Fido" evidence="1">
    <location>
        <begin position="8"/>
        <end position="126"/>
    </location>
</feature>
<dbReference type="InterPro" id="IPR006440">
    <property type="entry name" value="Doc"/>
</dbReference>
<dbReference type="AlphaFoldDB" id="A0A1G1VSB3"/>
<accession>A0A1G1VSB3</accession>
<dbReference type="GO" id="GO:0016301">
    <property type="term" value="F:kinase activity"/>
    <property type="evidence" value="ECO:0007669"/>
    <property type="project" value="InterPro"/>
</dbReference>